<evidence type="ECO:0000313" key="2">
    <source>
        <dbReference type="Proteomes" id="UP000758155"/>
    </source>
</evidence>
<dbReference type="EMBL" id="SWKV01000071">
    <property type="protein sequence ID" value="KAF3034169.1"/>
    <property type="molecule type" value="Genomic_DNA"/>
</dbReference>
<gene>
    <name evidence="1" type="ORF">E8E12_005591</name>
</gene>
<dbReference type="AlphaFoldDB" id="A0A9P5BXT2"/>
<evidence type="ECO:0000313" key="1">
    <source>
        <dbReference type="EMBL" id="KAF3034169.1"/>
    </source>
</evidence>
<reference evidence="1" key="1">
    <citation type="submission" date="2019-04" db="EMBL/GenBank/DDBJ databases">
        <title>Sequencing of skin fungus with MAO and IRED activity.</title>
        <authorList>
            <person name="Marsaioli A.J."/>
            <person name="Bonatto J.M.C."/>
            <person name="Reis Junior O."/>
        </authorList>
    </citation>
    <scope>NUCLEOTIDE SEQUENCE</scope>
    <source>
        <strain evidence="1">28M1</strain>
    </source>
</reference>
<protein>
    <submittedName>
        <fullName evidence="1">Uncharacterized protein</fullName>
    </submittedName>
</protein>
<proteinExistence type="predicted"/>
<accession>A0A9P5BXT2</accession>
<keyword evidence="2" id="KW-1185">Reference proteome</keyword>
<name>A0A9P5BXT2_9PLEO</name>
<dbReference type="OrthoDB" id="4729724at2759"/>
<dbReference type="Gene3D" id="3.30.420.10">
    <property type="entry name" value="Ribonuclease H-like superfamily/Ribonuclease H"/>
    <property type="match status" value="1"/>
</dbReference>
<sequence>MAKAKHHVDRIQRLVKAHDRRDEANIPALKYLPPKRQARHDRDRRHQRMGDSVFVDSMFDPRPVTFPGLFMIPSVLDARLPDSTRIQDLEPLLQTGSVQVYGVDGSEAKGFLGAGVSWQEEGKFVLGRCHLGQSTGGNNNDTKLITLPAALGQAKNTFKRAIAKRLQEYSRRHSVFFKASNKATTVFLAQCRGTRLCSRSFMLVRSGLEEWKASVELIWVKGHSGSASNVLAGKPASQATIGQVLNPPPQTPFFSIVNNELDAPQMWRNRGQDWIDEWLGRANRTSATKATKQLRKLEK</sequence>
<dbReference type="Proteomes" id="UP000758155">
    <property type="component" value="Unassembled WGS sequence"/>
</dbReference>
<dbReference type="InterPro" id="IPR036397">
    <property type="entry name" value="RNaseH_sf"/>
</dbReference>
<comment type="caution">
    <text evidence="1">The sequence shown here is derived from an EMBL/GenBank/DDBJ whole genome shotgun (WGS) entry which is preliminary data.</text>
</comment>
<organism evidence="1 2">
    <name type="scientific">Didymella heteroderae</name>
    <dbReference type="NCBI Taxonomy" id="1769908"/>
    <lineage>
        <taxon>Eukaryota</taxon>
        <taxon>Fungi</taxon>
        <taxon>Dikarya</taxon>
        <taxon>Ascomycota</taxon>
        <taxon>Pezizomycotina</taxon>
        <taxon>Dothideomycetes</taxon>
        <taxon>Pleosporomycetidae</taxon>
        <taxon>Pleosporales</taxon>
        <taxon>Pleosporineae</taxon>
        <taxon>Didymellaceae</taxon>
        <taxon>Didymella</taxon>
    </lineage>
</organism>
<dbReference type="GO" id="GO:0003676">
    <property type="term" value="F:nucleic acid binding"/>
    <property type="evidence" value="ECO:0007669"/>
    <property type="project" value="InterPro"/>
</dbReference>